<proteinExistence type="predicted"/>
<dbReference type="PANTHER" id="PTHR32208:SF21">
    <property type="entry name" value="LOW QUALITY PROTEIN: ALDEHYDE OXIDASE GLOX-LIKE"/>
    <property type="match status" value="1"/>
</dbReference>
<evidence type="ECO:0000259" key="4">
    <source>
        <dbReference type="Pfam" id="PF09118"/>
    </source>
</evidence>
<keyword evidence="1" id="KW-0732">Signal</keyword>
<protein>
    <recommendedName>
        <fullName evidence="7">DUF1929 domain-containing protein</fullName>
    </recommendedName>
</protein>
<feature type="region of interest" description="Disordered" evidence="2">
    <location>
        <begin position="777"/>
        <end position="798"/>
    </location>
</feature>
<dbReference type="SUPFAM" id="SSF50965">
    <property type="entry name" value="Galactose oxidase, central domain"/>
    <property type="match status" value="2"/>
</dbReference>
<dbReference type="Gene3D" id="2.130.10.80">
    <property type="entry name" value="Galactose oxidase/kelch, beta-propeller"/>
    <property type="match status" value="1"/>
</dbReference>
<gene>
    <name evidence="5" type="ORF">HNP84_007206</name>
</gene>
<evidence type="ECO:0000256" key="2">
    <source>
        <dbReference type="SAM" id="MobiDB-lite"/>
    </source>
</evidence>
<dbReference type="Gene3D" id="2.60.120.260">
    <property type="entry name" value="Galactose-binding domain-like"/>
    <property type="match status" value="1"/>
</dbReference>
<dbReference type="EMBL" id="JACHGN010000017">
    <property type="protein sequence ID" value="MBB5137454.1"/>
    <property type="molecule type" value="Genomic_DNA"/>
</dbReference>
<feature type="domain" description="Glyoxal oxidase N-terminal" evidence="3">
    <location>
        <begin position="256"/>
        <end position="333"/>
    </location>
</feature>
<dbReference type="CDD" id="cd02851">
    <property type="entry name" value="E_set_GO_C"/>
    <property type="match status" value="1"/>
</dbReference>
<evidence type="ECO:0000313" key="6">
    <source>
        <dbReference type="Proteomes" id="UP000578449"/>
    </source>
</evidence>
<dbReference type="AlphaFoldDB" id="A0A840P7X8"/>
<dbReference type="Proteomes" id="UP000578449">
    <property type="component" value="Unassembled WGS sequence"/>
</dbReference>
<dbReference type="InterPro" id="IPR015202">
    <property type="entry name" value="GO-like_E_set"/>
</dbReference>
<dbReference type="InterPro" id="IPR009880">
    <property type="entry name" value="Glyoxal_oxidase_N"/>
</dbReference>
<dbReference type="PANTHER" id="PTHR32208">
    <property type="entry name" value="SECRETED PROTEIN-RELATED"/>
    <property type="match status" value="1"/>
</dbReference>
<evidence type="ECO:0000256" key="1">
    <source>
        <dbReference type="ARBA" id="ARBA00022729"/>
    </source>
</evidence>
<dbReference type="GO" id="GO:0005975">
    <property type="term" value="P:carbohydrate metabolic process"/>
    <property type="evidence" value="ECO:0007669"/>
    <property type="project" value="UniProtKB-ARBA"/>
</dbReference>
<organism evidence="5 6">
    <name type="scientific">Thermocatellispora tengchongensis</name>
    <dbReference type="NCBI Taxonomy" id="1073253"/>
    <lineage>
        <taxon>Bacteria</taxon>
        <taxon>Bacillati</taxon>
        <taxon>Actinomycetota</taxon>
        <taxon>Actinomycetes</taxon>
        <taxon>Streptosporangiales</taxon>
        <taxon>Streptosporangiaceae</taxon>
        <taxon>Thermocatellispora</taxon>
    </lineage>
</organism>
<keyword evidence="6" id="KW-1185">Reference proteome</keyword>
<dbReference type="InterPro" id="IPR014756">
    <property type="entry name" value="Ig_E-set"/>
</dbReference>
<name>A0A840P7X8_9ACTN</name>
<reference evidence="5 6" key="1">
    <citation type="submission" date="2020-08" db="EMBL/GenBank/DDBJ databases">
        <title>Genomic Encyclopedia of Type Strains, Phase IV (KMG-IV): sequencing the most valuable type-strain genomes for metagenomic binning, comparative biology and taxonomic classification.</title>
        <authorList>
            <person name="Goeker M."/>
        </authorList>
    </citation>
    <scope>NUCLEOTIDE SEQUENCE [LARGE SCALE GENOMIC DNA]</scope>
    <source>
        <strain evidence="5 6">DSM 45615</strain>
    </source>
</reference>
<comment type="caution">
    <text evidence="5">The sequence shown here is derived from an EMBL/GenBank/DDBJ whole genome shotgun (WGS) entry which is preliminary data.</text>
</comment>
<evidence type="ECO:0000259" key="3">
    <source>
        <dbReference type="Pfam" id="PF07250"/>
    </source>
</evidence>
<dbReference type="Gene3D" id="2.60.40.10">
    <property type="entry name" value="Immunoglobulins"/>
    <property type="match status" value="1"/>
</dbReference>
<dbReference type="SUPFAM" id="SSF81296">
    <property type="entry name" value="E set domains"/>
    <property type="match status" value="1"/>
</dbReference>
<dbReference type="Pfam" id="PF07250">
    <property type="entry name" value="Glyoxal_oxid_N"/>
    <property type="match status" value="1"/>
</dbReference>
<dbReference type="InterPro" id="IPR011043">
    <property type="entry name" value="Gal_Oxase/kelch_b-propeller"/>
</dbReference>
<sequence>MPINSALTADGKVMTFGTDTAGNQGGEWNFDIWDPATGTHELTDNTTFTDLFCSVQVYDPIRDVIFTAGGDDGRSPGSNWGPVGFTSFSAADGLRNEAPMNFPRWYPTATVMPNGEIVVEGGSSEGVGGPGVLTPERYTPGVGWTSLTAASSAYAYGNDQNRWWYPRSWVAPNGKIFGVSGSNMYYLDPAGAGSITPAGTFPGGNIGATSTAVMYRPGKILQVGGGGYSNGGGGDGSKAASVIDINGATPAVTPAAPMTFGRHWADATVLPTGDVLVNGGSLPNNGDTGVAYQPELWNPDTNTWTTLPAEERMRLYHSTSILLPDGRVLVGGGGAPGPQSNLNAQIYSPPYLFDGNSPAPRPAITSAPDTITHGTPFSIEVSGSVSRATLVRAGAVTHSFNGGQRFMDLPISGSGSSRTLTAPANGNIAPPGLYLLFVLDSEGTPSVAKLVQIDPPGNRPAVLADGFEDGAVAAPGGWIDYSAGQSLGPWSVTAPITKDQAGHHGGLGETGHHLDLDDDGQVRRTITGLTPGATYQLSLRYARHRGTDGPVSATVSIAGLNHTWSASNTSSGTFSTLDQTFTATATSHTLTLTGAGSTSGCCGMVIDDVAIWRTGTVPVTPTLVDSFEEGPPAPVKGWIDYSAGQSFGPWSVTAPVSRDQAGSHFGLGFVGHHLDLDDDGQVTRTVTGLTPGRPHTITLRYARHFALGGSVSANVSIAGLDHTWSASNTSAAEFGVLKQTFTPTETSHTLTLRGVSSASGCCGMVVDNVVIWQNAPGGGGPLTAPARRAGPEDHSKHH</sequence>
<dbReference type="InterPro" id="IPR013783">
    <property type="entry name" value="Ig-like_fold"/>
</dbReference>
<dbReference type="InterPro" id="IPR037293">
    <property type="entry name" value="Gal_Oxidase_central_sf"/>
</dbReference>
<evidence type="ECO:0008006" key="7">
    <source>
        <dbReference type="Google" id="ProtNLM"/>
    </source>
</evidence>
<feature type="domain" description="Galactose oxidase-like Early set" evidence="4">
    <location>
        <begin position="361"/>
        <end position="453"/>
    </location>
</feature>
<dbReference type="RefSeq" id="WP_185054347.1">
    <property type="nucleotide sequence ID" value="NZ_BAABIX010000012.1"/>
</dbReference>
<feature type="compositionally biased region" description="Basic and acidic residues" evidence="2">
    <location>
        <begin position="789"/>
        <end position="798"/>
    </location>
</feature>
<dbReference type="Pfam" id="PF09118">
    <property type="entry name" value="GO-like_E_set"/>
    <property type="match status" value="1"/>
</dbReference>
<accession>A0A840P7X8</accession>
<evidence type="ECO:0000313" key="5">
    <source>
        <dbReference type="EMBL" id="MBB5137454.1"/>
    </source>
</evidence>